<proteinExistence type="predicted"/>
<comment type="caution">
    <text evidence="2">The sequence shown here is derived from an EMBL/GenBank/DDBJ whole genome shotgun (WGS) entry which is preliminary data.</text>
</comment>
<dbReference type="Proteomes" id="UP001362999">
    <property type="component" value="Unassembled WGS sequence"/>
</dbReference>
<name>A0AAW0E5P1_9AGAR</name>
<organism evidence="2 3">
    <name type="scientific">Favolaschia claudopus</name>
    <dbReference type="NCBI Taxonomy" id="2862362"/>
    <lineage>
        <taxon>Eukaryota</taxon>
        <taxon>Fungi</taxon>
        <taxon>Dikarya</taxon>
        <taxon>Basidiomycota</taxon>
        <taxon>Agaricomycotina</taxon>
        <taxon>Agaricomycetes</taxon>
        <taxon>Agaricomycetidae</taxon>
        <taxon>Agaricales</taxon>
        <taxon>Marasmiineae</taxon>
        <taxon>Mycenaceae</taxon>
        <taxon>Favolaschia</taxon>
    </lineage>
</organism>
<gene>
    <name evidence="2" type="ORF">R3P38DRAFT_2758834</name>
</gene>
<evidence type="ECO:0000256" key="1">
    <source>
        <dbReference type="SAM" id="MobiDB-lite"/>
    </source>
</evidence>
<evidence type="ECO:0000313" key="3">
    <source>
        <dbReference type="Proteomes" id="UP001362999"/>
    </source>
</evidence>
<dbReference type="EMBL" id="JAWWNJ010000003">
    <property type="protein sequence ID" value="KAK7059387.1"/>
    <property type="molecule type" value="Genomic_DNA"/>
</dbReference>
<reference evidence="2 3" key="1">
    <citation type="journal article" date="2024" name="J Genomics">
        <title>Draft genome sequencing and assembly of Favolaschia claudopus CIRM-BRFM 2984 isolated from oak limbs.</title>
        <authorList>
            <person name="Navarro D."/>
            <person name="Drula E."/>
            <person name="Chaduli D."/>
            <person name="Cazenave R."/>
            <person name="Ahrendt S."/>
            <person name="Wang J."/>
            <person name="Lipzen A."/>
            <person name="Daum C."/>
            <person name="Barry K."/>
            <person name="Grigoriev I.V."/>
            <person name="Favel A."/>
            <person name="Rosso M.N."/>
            <person name="Martin F."/>
        </authorList>
    </citation>
    <scope>NUCLEOTIDE SEQUENCE [LARGE SCALE GENOMIC DNA]</scope>
    <source>
        <strain evidence="2 3">CIRM-BRFM 2984</strain>
    </source>
</reference>
<dbReference type="AlphaFoldDB" id="A0AAW0E5P1"/>
<sequence length="134" mass="14716">MSSSPHIFNRNLDGSFNEVGLSSECLATTRPSLPTYAWNASKLGPGRPSSSSAFYEHTSGQLPASQGHHQWPNHDTRTDGVKKQLLACLFCRERKIGCTRPPEDVPDQTCNVLVASVLVYTQPKVVEVNTFAIE</sequence>
<keyword evidence="3" id="KW-1185">Reference proteome</keyword>
<evidence type="ECO:0000313" key="2">
    <source>
        <dbReference type="EMBL" id="KAK7059387.1"/>
    </source>
</evidence>
<feature type="region of interest" description="Disordered" evidence="1">
    <location>
        <begin position="44"/>
        <end position="77"/>
    </location>
</feature>
<feature type="compositionally biased region" description="Polar residues" evidence="1">
    <location>
        <begin position="48"/>
        <end position="68"/>
    </location>
</feature>
<protein>
    <recommendedName>
        <fullName evidence="4">Zn(2)-C6 fungal-type domain-containing protein</fullName>
    </recommendedName>
</protein>
<accession>A0AAW0E5P1</accession>
<evidence type="ECO:0008006" key="4">
    <source>
        <dbReference type="Google" id="ProtNLM"/>
    </source>
</evidence>